<sequence>MGKKSGRKKGKERQSGAPSPASTKPSEEAVRSRIGSPTPIISNVRTRPRRMPPASSIDNGARATGDTAAAPLPRKPRWKRGVRQQGDHAHVQMQPLPNSSNSSSSAPSGNPIVNAATAPRSEKKRKRLDIPNFPPGEQKSKKQRIQPNKKEPTGLLTRNVTSQSREASVASKASAPTIASSYMPILQAQLVPSHLRHPFRTYPSTATFDINQAIHSEPITEKRPLNEYFAYATRAPNAYWANFDPERQQQDITQRRKLVVLDLNGALVVRSERTTFHVAQVQRKVFPRPFLNCFLDFLLSPICKQADKPQRTTRPERMRPFEVFIWSSVQPKSIDDMVSSTFGKWGNFISGKRTKRQRGIKEIAEEIVPERRQGRILGVWTRSDMGLTQEQYFQKSATTKDLDKLYRHFTRDDKFSGPHSRFSYPDPMFFPDPTNTLLVDDSTDKASLQPYNHLPILEFEWESLKSSAEAVEELQQAHGLSEALRPAEALRLIFGRDAQAFYQRAVAAGNAGSTTWSQEKTVDGILIAIAGILSEIQDVESIPAWIAAGGLRPNIGHTFTRDIAERGWEHLIALDAVHQDTSHHKRKGWLNWKKGKMRDDPSPEHTAQADSTGKGDRSPLESNANNVTPQSPLDSKSHIVQTVLPSHPDYQHWYDSPIHVLYWVRRGLIALKERGVPLQHNMTGVAERLQAAQRERQELDEAAAARQAAAHADLAAKA</sequence>
<evidence type="ECO:0000256" key="1">
    <source>
        <dbReference type="SAM" id="Coils"/>
    </source>
</evidence>
<dbReference type="InterPro" id="IPR036412">
    <property type="entry name" value="HAD-like_sf"/>
</dbReference>
<dbReference type="OrthoDB" id="1711508at2759"/>
<reference evidence="4" key="1">
    <citation type="submission" date="2020-07" db="EMBL/GenBank/DDBJ databases">
        <title>Draft Genome Sequence of a Deep-Sea Yeast, Naganishia (Cryptococcus) liquefaciens strain N6.</title>
        <authorList>
            <person name="Han Y.W."/>
            <person name="Kajitani R."/>
            <person name="Morimoto H."/>
            <person name="Parhat M."/>
            <person name="Tsubouchi H."/>
            <person name="Bakenova O."/>
            <person name="Ogata M."/>
            <person name="Argunhan B."/>
            <person name="Aoki R."/>
            <person name="Kajiwara S."/>
            <person name="Itoh T."/>
            <person name="Iwasaki H."/>
        </authorList>
    </citation>
    <scope>NUCLEOTIDE SEQUENCE</scope>
    <source>
        <strain evidence="4">N6</strain>
    </source>
</reference>
<dbReference type="EMBL" id="BLZA01000040">
    <property type="protein sequence ID" value="GHJ89302.1"/>
    <property type="molecule type" value="Genomic_DNA"/>
</dbReference>
<evidence type="ECO:0000313" key="5">
    <source>
        <dbReference type="Proteomes" id="UP000620104"/>
    </source>
</evidence>
<feature type="compositionally biased region" description="Basic residues" evidence="2">
    <location>
        <begin position="1"/>
        <end position="11"/>
    </location>
</feature>
<keyword evidence="1" id="KW-0175">Coiled coil</keyword>
<keyword evidence="5" id="KW-1185">Reference proteome</keyword>
<organism evidence="4 5">
    <name type="scientific">Naganishia liquefaciens</name>
    <dbReference type="NCBI Taxonomy" id="104408"/>
    <lineage>
        <taxon>Eukaryota</taxon>
        <taxon>Fungi</taxon>
        <taxon>Dikarya</taxon>
        <taxon>Basidiomycota</taxon>
        <taxon>Agaricomycotina</taxon>
        <taxon>Tremellomycetes</taxon>
        <taxon>Filobasidiales</taxon>
        <taxon>Filobasidiaceae</taxon>
        <taxon>Naganishia</taxon>
    </lineage>
</organism>
<feature type="compositionally biased region" description="Low complexity" evidence="2">
    <location>
        <begin position="97"/>
        <end position="111"/>
    </location>
</feature>
<feature type="region of interest" description="Disordered" evidence="2">
    <location>
        <begin position="588"/>
        <end position="634"/>
    </location>
</feature>
<dbReference type="AlphaFoldDB" id="A0A8H3TY78"/>
<dbReference type="Gene3D" id="3.40.50.1000">
    <property type="entry name" value="HAD superfamily/HAD-like"/>
    <property type="match status" value="1"/>
</dbReference>
<dbReference type="InterPro" id="IPR050365">
    <property type="entry name" value="TIM50"/>
</dbReference>
<dbReference type="InterPro" id="IPR023214">
    <property type="entry name" value="HAD_sf"/>
</dbReference>
<gene>
    <name evidence="4" type="ORF">NliqN6_5704</name>
</gene>
<evidence type="ECO:0000256" key="2">
    <source>
        <dbReference type="SAM" id="MobiDB-lite"/>
    </source>
</evidence>
<dbReference type="Proteomes" id="UP000620104">
    <property type="component" value="Unassembled WGS sequence"/>
</dbReference>
<feature type="compositionally biased region" description="Polar residues" evidence="2">
    <location>
        <begin position="156"/>
        <end position="166"/>
    </location>
</feature>
<feature type="compositionally biased region" description="Polar residues" evidence="2">
    <location>
        <begin position="620"/>
        <end position="634"/>
    </location>
</feature>
<protein>
    <recommendedName>
        <fullName evidence="3">FCP1 homology domain-containing protein</fullName>
    </recommendedName>
</protein>
<feature type="domain" description="FCP1 homology" evidence="3">
    <location>
        <begin position="252"/>
        <end position="480"/>
    </location>
</feature>
<dbReference type="PROSITE" id="PS50969">
    <property type="entry name" value="FCP1"/>
    <property type="match status" value="1"/>
</dbReference>
<name>A0A8H3TY78_9TREE</name>
<proteinExistence type="predicted"/>
<feature type="coiled-coil region" evidence="1">
    <location>
        <begin position="682"/>
        <end position="709"/>
    </location>
</feature>
<feature type="region of interest" description="Disordered" evidence="2">
    <location>
        <begin position="1"/>
        <end position="174"/>
    </location>
</feature>
<evidence type="ECO:0000313" key="4">
    <source>
        <dbReference type="EMBL" id="GHJ89302.1"/>
    </source>
</evidence>
<accession>A0A8H3TY78</accession>
<dbReference type="SUPFAM" id="SSF56784">
    <property type="entry name" value="HAD-like"/>
    <property type="match status" value="1"/>
</dbReference>
<dbReference type="PANTHER" id="PTHR12210">
    <property type="entry name" value="DULLARD PROTEIN PHOSPHATASE"/>
    <property type="match status" value="1"/>
</dbReference>
<comment type="caution">
    <text evidence="4">The sequence shown here is derived from an EMBL/GenBank/DDBJ whole genome shotgun (WGS) entry which is preliminary data.</text>
</comment>
<dbReference type="SMART" id="SM00577">
    <property type="entry name" value="CPDc"/>
    <property type="match status" value="1"/>
</dbReference>
<evidence type="ECO:0000259" key="3">
    <source>
        <dbReference type="PROSITE" id="PS50969"/>
    </source>
</evidence>
<dbReference type="InterPro" id="IPR004274">
    <property type="entry name" value="FCP1_dom"/>
</dbReference>